<dbReference type="PANTHER" id="PTHR43591">
    <property type="entry name" value="METHYLTRANSFERASE"/>
    <property type="match status" value="1"/>
</dbReference>
<dbReference type="SUPFAM" id="SSF53335">
    <property type="entry name" value="S-adenosyl-L-methionine-dependent methyltransferases"/>
    <property type="match status" value="1"/>
</dbReference>
<accession>A0A9X3XFK8</accession>
<comment type="caution">
    <text evidence="2">The sequence shown here is derived from an EMBL/GenBank/DDBJ whole genome shotgun (WGS) entry which is preliminary data.</text>
</comment>
<gene>
    <name evidence="2" type="ORF">KEG57_49450</name>
</gene>
<dbReference type="GO" id="GO:0008757">
    <property type="term" value="F:S-adenosylmethionine-dependent methyltransferase activity"/>
    <property type="evidence" value="ECO:0007669"/>
    <property type="project" value="InterPro"/>
</dbReference>
<keyword evidence="2" id="KW-0489">Methyltransferase</keyword>
<dbReference type="InterPro" id="IPR029063">
    <property type="entry name" value="SAM-dependent_MTases_sf"/>
</dbReference>
<dbReference type="GO" id="GO:0032259">
    <property type="term" value="P:methylation"/>
    <property type="evidence" value="ECO:0007669"/>
    <property type="project" value="UniProtKB-KW"/>
</dbReference>
<organism evidence="2 3">
    <name type="scientific">Polyangium jinanense</name>
    <dbReference type="NCBI Taxonomy" id="2829994"/>
    <lineage>
        <taxon>Bacteria</taxon>
        <taxon>Pseudomonadati</taxon>
        <taxon>Myxococcota</taxon>
        <taxon>Polyangia</taxon>
        <taxon>Polyangiales</taxon>
        <taxon>Polyangiaceae</taxon>
        <taxon>Polyangium</taxon>
    </lineage>
</organism>
<protein>
    <submittedName>
        <fullName evidence="2">Class I SAM-dependent methyltransferase</fullName>
    </submittedName>
</protein>
<dbReference type="RefSeq" id="WP_272427075.1">
    <property type="nucleotide sequence ID" value="NZ_JAGTJJ010000077.1"/>
</dbReference>
<dbReference type="AlphaFoldDB" id="A0A9X3XFK8"/>
<dbReference type="CDD" id="cd02440">
    <property type="entry name" value="AdoMet_MTases"/>
    <property type="match status" value="1"/>
</dbReference>
<evidence type="ECO:0000313" key="2">
    <source>
        <dbReference type="EMBL" id="MDC3988590.1"/>
    </source>
</evidence>
<dbReference type="Gene3D" id="3.40.50.150">
    <property type="entry name" value="Vaccinia Virus protein VP39"/>
    <property type="match status" value="1"/>
</dbReference>
<keyword evidence="3" id="KW-1185">Reference proteome</keyword>
<dbReference type="Proteomes" id="UP001151081">
    <property type="component" value="Unassembled WGS sequence"/>
</dbReference>
<dbReference type="Pfam" id="PF08241">
    <property type="entry name" value="Methyltransf_11"/>
    <property type="match status" value="1"/>
</dbReference>
<feature type="domain" description="Methyltransferase type 11" evidence="1">
    <location>
        <begin position="47"/>
        <end position="146"/>
    </location>
</feature>
<name>A0A9X3XFK8_9BACT</name>
<sequence>MLPRVLEPEVMDTPEEARDYDAMDHAAVNRAFCEDMLAVRPTPGRVLDVGTGTARIPIELCSLSPNAEVVAIDLAEHMLALARENIERAGLGSRVTVAKIDAKALPYPDGAFGVVLSNSIVHHIPEPAEVLAEMWRVTSRGGLLFVRDLYRPEAEAEIDRLVALYSGERPADPAAALSFDHQRSLFHASLAAALTVDEIVAFVAPLGIPASAVRMTSDRHWTLSAVKP</sequence>
<dbReference type="EMBL" id="JAGTJJ010000077">
    <property type="protein sequence ID" value="MDC3988590.1"/>
    <property type="molecule type" value="Genomic_DNA"/>
</dbReference>
<evidence type="ECO:0000313" key="3">
    <source>
        <dbReference type="Proteomes" id="UP001151081"/>
    </source>
</evidence>
<dbReference type="InterPro" id="IPR013216">
    <property type="entry name" value="Methyltransf_11"/>
</dbReference>
<dbReference type="PANTHER" id="PTHR43591:SF24">
    <property type="entry name" value="2-METHOXY-6-POLYPRENYL-1,4-BENZOQUINOL METHYLASE, MITOCHONDRIAL"/>
    <property type="match status" value="1"/>
</dbReference>
<keyword evidence="2" id="KW-0808">Transferase</keyword>
<evidence type="ECO:0000259" key="1">
    <source>
        <dbReference type="Pfam" id="PF08241"/>
    </source>
</evidence>
<reference evidence="2 3" key="1">
    <citation type="submission" date="2021-04" db="EMBL/GenBank/DDBJ databases">
        <title>Genome analysis of Polyangium sp.</title>
        <authorList>
            <person name="Li Y."/>
            <person name="Wang J."/>
        </authorList>
    </citation>
    <scope>NUCLEOTIDE SEQUENCE [LARGE SCALE GENOMIC DNA]</scope>
    <source>
        <strain evidence="2 3">SDU14</strain>
    </source>
</reference>
<proteinExistence type="predicted"/>